<dbReference type="Proteomes" id="UP001180020">
    <property type="component" value="Unassembled WGS sequence"/>
</dbReference>
<comment type="caution">
    <text evidence="3">The sequence shown here is derived from an EMBL/GenBank/DDBJ whole genome shotgun (WGS) entry which is preliminary data.</text>
</comment>
<dbReference type="InterPro" id="IPR058980">
    <property type="entry name" value="Glyco_transf_N"/>
</dbReference>
<dbReference type="SUPFAM" id="SSF53756">
    <property type="entry name" value="UDP-Glycosyltransferase/glycogen phosphorylase"/>
    <property type="match status" value="1"/>
</dbReference>
<reference evidence="3" key="1">
    <citation type="journal article" date="2023" name="Nat. Commun.">
        <title>Diploid and tetraploid genomes of Acorus and the evolution of monocots.</title>
        <authorList>
            <person name="Ma L."/>
            <person name="Liu K.W."/>
            <person name="Li Z."/>
            <person name="Hsiao Y.Y."/>
            <person name="Qi Y."/>
            <person name="Fu T."/>
            <person name="Tang G.D."/>
            <person name="Zhang D."/>
            <person name="Sun W.H."/>
            <person name="Liu D.K."/>
            <person name="Li Y."/>
            <person name="Chen G.Z."/>
            <person name="Liu X.D."/>
            <person name="Liao X.Y."/>
            <person name="Jiang Y.T."/>
            <person name="Yu X."/>
            <person name="Hao Y."/>
            <person name="Huang J."/>
            <person name="Zhao X.W."/>
            <person name="Ke S."/>
            <person name="Chen Y.Y."/>
            <person name="Wu W.L."/>
            <person name="Hsu J.L."/>
            <person name="Lin Y.F."/>
            <person name="Huang M.D."/>
            <person name="Li C.Y."/>
            <person name="Huang L."/>
            <person name="Wang Z.W."/>
            <person name="Zhao X."/>
            <person name="Zhong W.Y."/>
            <person name="Peng D.H."/>
            <person name="Ahmad S."/>
            <person name="Lan S."/>
            <person name="Zhang J.S."/>
            <person name="Tsai W.C."/>
            <person name="Van de Peer Y."/>
            <person name="Liu Z.J."/>
        </authorList>
    </citation>
    <scope>NUCLEOTIDE SEQUENCE</scope>
    <source>
        <strain evidence="3">CP</strain>
    </source>
</reference>
<dbReference type="Pfam" id="PF26168">
    <property type="entry name" value="Glyco_transf_N"/>
    <property type="match status" value="1"/>
</dbReference>
<dbReference type="EMBL" id="JAUJYO010000008">
    <property type="protein sequence ID" value="KAK1309648.1"/>
    <property type="molecule type" value="Genomic_DNA"/>
</dbReference>
<dbReference type="GO" id="GO:0080044">
    <property type="term" value="F:quercetin 7-O-glucosyltransferase activity"/>
    <property type="evidence" value="ECO:0007669"/>
    <property type="project" value="TreeGrafter"/>
</dbReference>
<evidence type="ECO:0000313" key="4">
    <source>
        <dbReference type="Proteomes" id="UP001180020"/>
    </source>
</evidence>
<organism evidence="3 4">
    <name type="scientific">Acorus calamus</name>
    <name type="common">Sweet flag</name>
    <dbReference type="NCBI Taxonomy" id="4465"/>
    <lineage>
        <taxon>Eukaryota</taxon>
        <taxon>Viridiplantae</taxon>
        <taxon>Streptophyta</taxon>
        <taxon>Embryophyta</taxon>
        <taxon>Tracheophyta</taxon>
        <taxon>Spermatophyta</taxon>
        <taxon>Magnoliopsida</taxon>
        <taxon>Liliopsida</taxon>
        <taxon>Acoraceae</taxon>
        <taxon>Acorus</taxon>
    </lineage>
</organism>
<sequence length="107" mass="11913">MKTVIPHVMVFPYPAQGHINAMLGLSELLNIAGIRVTFITTEHILHKLSNTSLNNSADLLSFRAVPDGLPDDHDRSPQDRDLMHSLHMHAAPALRMILRSSGDLRIE</sequence>
<evidence type="ECO:0000313" key="3">
    <source>
        <dbReference type="EMBL" id="KAK1309648.1"/>
    </source>
</evidence>
<reference evidence="3" key="2">
    <citation type="submission" date="2023-06" db="EMBL/GenBank/DDBJ databases">
        <authorList>
            <person name="Ma L."/>
            <person name="Liu K.-W."/>
            <person name="Li Z."/>
            <person name="Hsiao Y.-Y."/>
            <person name="Qi Y."/>
            <person name="Fu T."/>
            <person name="Tang G."/>
            <person name="Zhang D."/>
            <person name="Sun W.-H."/>
            <person name="Liu D.-K."/>
            <person name="Li Y."/>
            <person name="Chen G.-Z."/>
            <person name="Liu X.-D."/>
            <person name="Liao X.-Y."/>
            <person name="Jiang Y.-T."/>
            <person name="Yu X."/>
            <person name="Hao Y."/>
            <person name="Huang J."/>
            <person name="Zhao X.-W."/>
            <person name="Ke S."/>
            <person name="Chen Y.-Y."/>
            <person name="Wu W.-L."/>
            <person name="Hsu J.-L."/>
            <person name="Lin Y.-F."/>
            <person name="Huang M.-D."/>
            <person name="Li C.-Y."/>
            <person name="Huang L."/>
            <person name="Wang Z.-W."/>
            <person name="Zhao X."/>
            <person name="Zhong W.-Y."/>
            <person name="Peng D.-H."/>
            <person name="Ahmad S."/>
            <person name="Lan S."/>
            <person name="Zhang J.-S."/>
            <person name="Tsai W.-C."/>
            <person name="Van De Peer Y."/>
            <person name="Liu Z.-J."/>
        </authorList>
    </citation>
    <scope>NUCLEOTIDE SEQUENCE</scope>
    <source>
        <strain evidence="3">CP</strain>
        <tissue evidence="3">Leaves</tissue>
    </source>
</reference>
<dbReference type="AlphaFoldDB" id="A0AAV9E9J8"/>
<evidence type="ECO:0000259" key="2">
    <source>
        <dbReference type="Pfam" id="PF26168"/>
    </source>
</evidence>
<proteinExistence type="inferred from homology"/>
<name>A0AAV9E9J8_ACOCL</name>
<dbReference type="PANTHER" id="PTHR11926:SF1392">
    <property type="entry name" value="GLYCOSYLTRANSFERASE"/>
    <property type="match status" value="1"/>
</dbReference>
<dbReference type="PANTHER" id="PTHR11926">
    <property type="entry name" value="GLUCOSYL/GLUCURONOSYL TRANSFERASES"/>
    <property type="match status" value="1"/>
</dbReference>
<gene>
    <name evidence="3" type="primary">UGT83A1</name>
    <name evidence="3" type="ORF">QJS10_CPA08g01605</name>
</gene>
<dbReference type="Gene3D" id="3.40.50.2000">
    <property type="entry name" value="Glycogen Phosphorylase B"/>
    <property type="match status" value="1"/>
</dbReference>
<feature type="domain" description="Glycosyltransferase N-terminal" evidence="2">
    <location>
        <begin position="8"/>
        <end position="43"/>
    </location>
</feature>
<dbReference type="GO" id="GO:0080043">
    <property type="term" value="F:quercetin 3-O-glucosyltransferase activity"/>
    <property type="evidence" value="ECO:0007669"/>
    <property type="project" value="TreeGrafter"/>
</dbReference>
<accession>A0AAV9E9J8</accession>
<protein>
    <submittedName>
        <fullName evidence="3">UDP-glycosyltransferase 83A1</fullName>
    </submittedName>
</protein>
<evidence type="ECO:0000256" key="1">
    <source>
        <dbReference type="ARBA" id="ARBA00009995"/>
    </source>
</evidence>
<keyword evidence="4" id="KW-1185">Reference proteome</keyword>
<comment type="similarity">
    <text evidence="1">Belongs to the UDP-glycosyltransferase family.</text>
</comment>